<feature type="transmembrane region" description="Helical" evidence="8">
    <location>
        <begin position="168"/>
        <end position="187"/>
    </location>
</feature>
<dbReference type="AlphaFoldDB" id="A8H1P8"/>
<dbReference type="GO" id="GO:0009246">
    <property type="term" value="P:enterobacterial common antigen biosynthetic process"/>
    <property type="evidence" value="ECO:0007669"/>
    <property type="project" value="TreeGrafter"/>
</dbReference>
<evidence type="ECO:0000256" key="1">
    <source>
        <dbReference type="ARBA" id="ARBA00004651"/>
    </source>
</evidence>
<keyword evidence="6 8" id="KW-0472">Membrane</keyword>
<dbReference type="InterPro" id="IPR002656">
    <property type="entry name" value="Acyl_transf_3_dom"/>
</dbReference>
<feature type="transmembrane region" description="Helical" evidence="8">
    <location>
        <begin position="350"/>
        <end position="371"/>
    </location>
</feature>
<feature type="transmembrane region" description="Helical" evidence="8">
    <location>
        <begin position="78"/>
        <end position="97"/>
    </location>
</feature>
<protein>
    <submittedName>
        <fullName evidence="10">Acyltransferase 3</fullName>
    </submittedName>
</protein>
<feature type="transmembrane region" description="Helical" evidence="8">
    <location>
        <begin position="315"/>
        <end position="335"/>
    </location>
</feature>
<dbReference type="RefSeq" id="WP_012154413.1">
    <property type="nucleotide sequence ID" value="NC_009901.1"/>
</dbReference>
<evidence type="ECO:0000256" key="4">
    <source>
        <dbReference type="ARBA" id="ARBA00022692"/>
    </source>
</evidence>
<feature type="transmembrane region" description="Helical" evidence="8">
    <location>
        <begin position="248"/>
        <end position="266"/>
    </location>
</feature>
<dbReference type="EMBL" id="CP000851">
    <property type="protein sequence ID" value="ABV86485.1"/>
    <property type="molecule type" value="Genomic_DNA"/>
</dbReference>
<evidence type="ECO:0000256" key="8">
    <source>
        <dbReference type="SAM" id="Phobius"/>
    </source>
</evidence>
<evidence type="ECO:0000256" key="7">
    <source>
        <dbReference type="SAM" id="MobiDB-lite"/>
    </source>
</evidence>
<dbReference type="GO" id="GO:0016413">
    <property type="term" value="F:O-acetyltransferase activity"/>
    <property type="evidence" value="ECO:0007669"/>
    <property type="project" value="TreeGrafter"/>
</dbReference>
<evidence type="ECO:0000256" key="6">
    <source>
        <dbReference type="ARBA" id="ARBA00023136"/>
    </source>
</evidence>
<feature type="transmembrane region" description="Helical" evidence="8">
    <location>
        <begin position="47"/>
        <end position="66"/>
    </location>
</feature>
<accession>A8H1P8</accession>
<evidence type="ECO:0000256" key="5">
    <source>
        <dbReference type="ARBA" id="ARBA00022989"/>
    </source>
</evidence>
<dbReference type="Pfam" id="PF01757">
    <property type="entry name" value="Acyl_transf_3"/>
    <property type="match status" value="1"/>
</dbReference>
<evidence type="ECO:0000313" key="11">
    <source>
        <dbReference type="Proteomes" id="UP000002608"/>
    </source>
</evidence>
<evidence type="ECO:0000259" key="9">
    <source>
        <dbReference type="Pfam" id="PF01757"/>
    </source>
</evidence>
<proteinExistence type="inferred from homology"/>
<keyword evidence="4 8" id="KW-0812">Transmembrane</keyword>
<keyword evidence="3" id="KW-1003">Cell membrane</keyword>
<gene>
    <name evidence="10" type="ordered locus">Spea_1158</name>
</gene>
<keyword evidence="10" id="KW-0012">Acyltransferase</keyword>
<dbReference type="PANTHER" id="PTHR40074:SF2">
    <property type="entry name" value="O-ACETYLTRANSFERASE WECH"/>
    <property type="match status" value="1"/>
</dbReference>
<feature type="compositionally biased region" description="Low complexity" evidence="7">
    <location>
        <begin position="8"/>
        <end position="20"/>
    </location>
</feature>
<comment type="subcellular location">
    <subcellularLocation>
        <location evidence="1">Cell membrane</location>
        <topology evidence="1">Multi-pass membrane protein</topology>
    </subcellularLocation>
</comment>
<dbReference type="PANTHER" id="PTHR40074">
    <property type="entry name" value="O-ACETYLTRANSFERASE WECH"/>
    <property type="match status" value="1"/>
</dbReference>
<dbReference type="STRING" id="398579.Spea_1158"/>
<keyword evidence="11" id="KW-1185">Reference proteome</keyword>
<dbReference type="GO" id="GO:0005886">
    <property type="term" value="C:plasma membrane"/>
    <property type="evidence" value="ECO:0007669"/>
    <property type="project" value="UniProtKB-SubCell"/>
</dbReference>
<name>A8H1P8_SHEPA</name>
<dbReference type="Proteomes" id="UP000002608">
    <property type="component" value="Chromosome"/>
</dbReference>
<reference evidence="10 11" key="1">
    <citation type="submission" date="2007-10" db="EMBL/GenBank/DDBJ databases">
        <title>Complete sequence of Shewanella pealeana ATCC 700345.</title>
        <authorList>
            <consortium name="US DOE Joint Genome Institute"/>
            <person name="Copeland A."/>
            <person name="Lucas S."/>
            <person name="Lapidus A."/>
            <person name="Barry K."/>
            <person name="Glavina del Rio T."/>
            <person name="Dalin E."/>
            <person name="Tice H."/>
            <person name="Pitluck S."/>
            <person name="Chertkov O."/>
            <person name="Brettin T."/>
            <person name="Bruce D."/>
            <person name="Detter J.C."/>
            <person name="Han C."/>
            <person name="Schmutz J."/>
            <person name="Larimer F."/>
            <person name="Land M."/>
            <person name="Hauser L."/>
            <person name="Kyrpides N."/>
            <person name="Kim E."/>
            <person name="Zhao J.-S.Z."/>
            <person name="Manno D."/>
            <person name="Hawari J."/>
            <person name="Richardson P."/>
        </authorList>
    </citation>
    <scope>NUCLEOTIDE SEQUENCE [LARGE SCALE GENOMIC DNA]</scope>
    <source>
        <strain evidence="11">ATCC 700345 / ANG-SQ1</strain>
    </source>
</reference>
<feature type="transmembrane region" description="Helical" evidence="8">
    <location>
        <begin position="286"/>
        <end position="303"/>
    </location>
</feature>
<feature type="region of interest" description="Disordered" evidence="7">
    <location>
        <begin position="1"/>
        <end position="20"/>
    </location>
</feature>
<feature type="transmembrane region" description="Helical" evidence="8">
    <location>
        <begin position="218"/>
        <end position="236"/>
    </location>
</feature>
<dbReference type="KEGG" id="spl:Spea_1158"/>
<evidence type="ECO:0000313" key="10">
    <source>
        <dbReference type="EMBL" id="ABV86485.1"/>
    </source>
</evidence>
<dbReference type="HOGENOM" id="CLU_066870_0_0_6"/>
<comment type="similarity">
    <text evidence="2">Belongs to the acyltransferase 3 family.</text>
</comment>
<keyword evidence="5 8" id="KW-1133">Transmembrane helix</keyword>
<organism evidence="10 11">
    <name type="scientific">Shewanella pealeana (strain ATCC 700345 / ANG-SQ1)</name>
    <dbReference type="NCBI Taxonomy" id="398579"/>
    <lineage>
        <taxon>Bacteria</taxon>
        <taxon>Pseudomonadati</taxon>
        <taxon>Pseudomonadota</taxon>
        <taxon>Gammaproteobacteria</taxon>
        <taxon>Alteromonadales</taxon>
        <taxon>Shewanellaceae</taxon>
        <taxon>Shewanella</taxon>
    </lineage>
</organism>
<feature type="transmembrane region" description="Helical" evidence="8">
    <location>
        <begin position="117"/>
        <end position="135"/>
    </location>
</feature>
<dbReference type="eggNOG" id="COG1835">
    <property type="taxonomic scope" value="Bacteria"/>
</dbReference>
<evidence type="ECO:0000256" key="3">
    <source>
        <dbReference type="ARBA" id="ARBA00022475"/>
    </source>
</evidence>
<keyword evidence="10" id="KW-0808">Transferase</keyword>
<feature type="domain" description="Acyltransferase 3" evidence="9">
    <location>
        <begin position="44"/>
        <end position="368"/>
    </location>
</feature>
<feature type="transmembrane region" description="Helical" evidence="8">
    <location>
        <begin position="194"/>
        <end position="212"/>
    </location>
</feature>
<sequence length="385" mass="43960">MDDKASPSQVNHSSVSDASSSEIQTAAAATTTQAQQKKSTGFLNSINHFRGIAIIFIVMAHCYRPAGWEIETFADKAWFNLMMNGTVFFVFISGFLFHHVFYHRWDYKKYMKSKTKFVFLPYLLLSLPWIVWHLTVGTDPMMHQALANITAPAQAASWYVITGRTLTAYWYIPMGMMLFALSPWVMYLIKKQQILYYAIPLLLIAIMVHRPISNLNAIQSLVYFLPVYLLGVWGSAHRDKLFPFIDKYWIPMFFVGVALALIQAEYFGAGVLNKAPFEMTVPDLMLPQKILLTLVILAILNKFEHISIAPLQKLAEVSFAIYFIHPWITTPWWMIYDSPDLLGLAGKGNIFTTLIVTLVVVAISYVIAVMIKKMLSKRSRYLIGW</sequence>
<evidence type="ECO:0000256" key="2">
    <source>
        <dbReference type="ARBA" id="ARBA00007400"/>
    </source>
</evidence>